<dbReference type="Proteomes" id="UP001165524">
    <property type="component" value="Unassembled WGS sequence"/>
</dbReference>
<dbReference type="RefSeq" id="WP_246950794.1">
    <property type="nucleotide sequence ID" value="NZ_JALKII010000003.1"/>
</dbReference>
<dbReference type="NCBIfam" id="NF006598">
    <property type="entry name" value="PRK09135.1"/>
    <property type="match status" value="1"/>
</dbReference>
<protein>
    <submittedName>
        <fullName evidence="3">Pteridine reductase</fullName>
        <ecNumber evidence="3">1.5.1.33</ecNumber>
    </submittedName>
</protein>
<sequence length="244" mass="26015">MAKVALITGAARRIGAEIARTLHQHGFRILLHCRRSTLEANELAAELNQQREDSARVLVANLNSPPAVRELAAAAQAAWGYVDVLVNNASSFYSTPLANATDDDWDALLHSNLRAPFLLIQALADTLRERHGAVVNMIDVYAEKPLQEHSLYCIAKAGLAMLTRSLARELGPDVRINGISPGAILWPEAGQGNQQDILDATALGRCGTPADIAGAVAWLALDAPYVTGQILAVDGGRSLSFHGG</sequence>
<dbReference type="InterPro" id="IPR020904">
    <property type="entry name" value="Sc_DH/Rdtase_CS"/>
</dbReference>
<evidence type="ECO:0000313" key="3">
    <source>
        <dbReference type="EMBL" id="MCK0537398.1"/>
    </source>
</evidence>
<dbReference type="PRINTS" id="PR00081">
    <property type="entry name" value="GDHRDH"/>
</dbReference>
<dbReference type="EC" id="1.5.1.33" evidence="3"/>
<comment type="similarity">
    <text evidence="1">Belongs to the short-chain dehydrogenases/reductases (SDR) family.</text>
</comment>
<organism evidence="3 4">
    <name type="scientific">Alcanivorax quisquiliarum</name>
    <dbReference type="NCBI Taxonomy" id="2933565"/>
    <lineage>
        <taxon>Bacteria</taxon>
        <taxon>Pseudomonadati</taxon>
        <taxon>Pseudomonadota</taxon>
        <taxon>Gammaproteobacteria</taxon>
        <taxon>Oceanospirillales</taxon>
        <taxon>Alcanivoracaceae</taxon>
        <taxon>Alcanivorax</taxon>
    </lineage>
</organism>
<name>A0ABT0E6D6_9GAMM</name>
<dbReference type="GO" id="GO:0047040">
    <property type="term" value="F:pteridine reductase activity"/>
    <property type="evidence" value="ECO:0007669"/>
    <property type="project" value="UniProtKB-EC"/>
</dbReference>
<accession>A0ABT0E6D6</accession>
<dbReference type="Gene3D" id="3.40.50.720">
    <property type="entry name" value="NAD(P)-binding Rossmann-like Domain"/>
    <property type="match status" value="1"/>
</dbReference>
<reference evidence="3" key="1">
    <citation type="submission" date="2022-04" db="EMBL/GenBank/DDBJ databases">
        <title>Alcanivorax sp. CY1518 draft genome sequence.</title>
        <authorList>
            <person name="Zhao G."/>
            <person name="An M."/>
        </authorList>
    </citation>
    <scope>NUCLEOTIDE SEQUENCE</scope>
    <source>
        <strain evidence="3">CY1518</strain>
    </source>
</reference>
<evidence type="ECO:0000313" key="4">
    <source>
        <dbReference type="Proteomes" id="UP001165524"/>
    </source>
</evidence>
<dbReference type="SUPFAM" id="SSF51735">
    <property type="entry name" value="NAD(P)-binding Rossmann-fold domains"/>
    <property type="match status" value="1"/>
</dbReference>
<dbReference type="PANTHER" id="PTHR43639:SF1">
    <property type="entry name" value="SHORT-CHAIN DEHYDROGENASE_REDUCTASE FAMILY PROTEIN"/>
    <property type="match status" value="1"/>
</dbReference>
<proteinExistence type="inferred from homology"/>
<keyword evidence="2 3" id="KW-0560">Oxidoreductase</keyword>
<keyword evidence="4" id="KW-1185">Reference proteome</keyword>
<evidence type="ECO:0000256" key="1">
    <source>
        <dbReference type="ARBA" id="ARBA00006484"/>
    </source>
</evidence>
<dbReference type="Pfam" id="PF13561">
    <property type="entry name" value="adh_short_C2"/>
    <property type="match status" value="1"/>
</dbReference>
<gene>
    <name evidence="3" type="ORF">MU846_06695</name>
</gene>
<dbReference type="EMBL" id="JALKII010000003">
    <property type="protein sequence ID" value="MCK0537398.1"/>
    <property type="molecule type" value="Genomic_DNA"/>
</dbReference>
<dbReference type="InterPro" id="IPR002347">
    <property type="entry name" value="SDR_fam"/>
</dbReference>
<dbReference type="PRINTS" id="PR00080">
    <property type="entry name" value="SDRFAMILY"/>
</dbReference>
<dbReference type="PANTHER" id="PTHR43639">
    <property type="entry name" value="OXIDOREDUCTASE, SHORT-CHAIN DEHYDROGENASE/REDUCTASE FAMILY (AFU_ORTHOLOGUE AFUA_5G02870)"/>
    <property type="match status" value="1"/>
</dbReference>
<comment type="caution">
    <text evidence="3">The sequence shown here is derived from an EMBL/GenBank/DDBJ whole genome shotgun (WGS) entry which is preliminary data.</text>
</comment>
<evidence type="ECO:0000256" key="2">
    <source>
        <dbReference type="ARBA" id="ARBA00023002"/>
    </source>
</evidence>
<dbReference type="PROSITE" id="PS00061">
    <property type="entry name" value="ADH_SHORT"/>
    <property type="match status" value="1"/>
</dbReference>
<dbReference type="InterPro" id="IPR036291">
    <property type="entry name" value="NAD(P)-bd_dom_sf"/>
</dbReference>